<dbReference type="AlphaFoldDB" id="A0A0S2W6L6"/>
<name>A0A0S2W6L6_9FIRM</name>
<evidence type="ECO:0000313" key="2">
    <source>
        <dbReference type="Proteomes" id="UP000064844"/>
    </source>
</evidence>
<dbReference type="EMBL" id="CP011307">
    <property type="protein sequence ID" value="ALP94971.1"/>
    <property type="molecule type" value="Genomic_DNA"/>
</dbReference>
<sequence length="68" mass="7651">MQKELSVTVSSEDLSVMGEKLLLPTGQVAEEGIRAKVESWYQQMLPFIDRMSDHKFDDVAPAIVISVR</sequence>
<dbReference type="STRING" id="1297617.IB211_02580"/>
<proteinExistence type="predicted"/>
<dbReference type="KEGG" id="ibu:IB211_02580"/>
<evidence type="ECO:0000313" key="1">
    <source>
        <dbReference type="EMBL" id="ALP94971.1"/>
    </source>
</evidence>
<gene>
    <name evidence="1" type="ORF">IB211_02580</name>
</gene>
<protein>
    <submittedName>
        <fullName evidence="1">Uncharacterized protein</fullName>
    </submittedName>
</protein>
<reference evidence="2" key="2">
    <citation type="submission" date="2015-04" db="EMBL/GenBank/DDBJ databases">
        <title>A butyrogenic pathway from the amino acid lysine in a human gut commensal.</title>
        <authorList>
            <person name="de Vos W.M."/>
            <person name="Bui N.T.P."/>
            <person name="Plugge C.M."/>
            <person name="Ritari J."/>
        </authorList>
    </citation>
    <scope>NUCLEOTIDE SEQUENCE [LARGE SCALE GENOMIC DNA]</scope>
    <source>
        <strain evidence="2">AF211</strain>
    </source>
</reference>
<reference evidence="1 2" key="1">
    <citation type="journal article" date="2015" name="Nat. Commun.">
        <title>Production of butyrate from lysine and the Amadori product fructoselysine by a human gut commensal.</title>
        <authorList>
            <person name="Bui T.P."/>
            <person name="Ritari J."/>
            <person name="Boeren S."/>
            <person name="de Waard P."/>
            <person name="Plugge C.M."/>
            <person name="de Vos W.M."/>
        </authorList>
    </citation>
    <scope>NUCLEOTIDE SEQUENCE [LARGE SCALE GENOMIC DNA]</scope>
    <source>
        <strain evidence="1 2">AF211</strain>
    </source>
</reference>
<dbReference type="Proteomes" id="UP000064844">
    <property type="component" value="Chromosome"/>
</dbReference>
<keyword evidence="2" id="KW-1185">Reference proteome</keyword>
<dbReference type="RefSeq" id="WP_033117383.1">
    <property type="nucleotide sequence ID" value="NZ_CP011307.1"/>
</dbReference>
<accession>A0A0S2W6L6</accession>
<organism evidence="1 2">
    <name type="scientific">Intestinimonas butyriciproducens</name>
    <dbReference type="NCBI Taxonomy" id="1297617"/>
    <lineage>
        <taxon>Bacteria</taxon>
        <taxon>Bacillati</taxon>
        <taxon>Bacillota</taxon>
        <taxon>Clostridia</taxon>
        <taxon>Eubacteriales</taxon>
        <taxon>Intestinimonas</taxon>
    </lineage>
</organism>